<dbReference type="InterPro" id="IPR011010">
    <property type="entry name" value="DNA_brk_join_enz"/>
</dbReference>
<keyword evidence="1" id="KW-0233">DNA recombination</keyword>
<dbReference type="InterPro" id="IPR002104">
    <property type="entry name" value="Integrase_catalytic"/>
</dbReference>
<dbReference type="PROSITE" id="PS51898">
    <property type="entry name" value="TYR_RECOMBINASE"/>
    <property type="match status" value="1"/>
</dbReference>
<sequence>MRTNGGHIMASRVARKWDGGYIRTDSRGRDTYYILRRINGRLYEVSTRCHTSRAAHEQLRRFEADPSNYRPGGEASEDGVLSITAELAEAFLRWSRDEKKNTPKWVRDQQRSLAWWAAHLGSADLRKLKTARLVSELDKADAGRKQHIATLKAFCGWLIKVRHVLQKQEDPSSGLSVPQARPEQWTTPKAVTRERFLAVREHLTGLWRDALDVLAGTGWHFNELSRFAVSGAVERHPMTGGNVLACPQTKAGEPLRTEVSDVVADAARRILEQRELDYFAFHRSLEHASTAAGLSEPLRPGHMRHSVATWAINAGAHPAAVAAFLNHKSERTTKRFYATHAVPAKVPTLF</sequence>
<feature type="domain" description="Tyr recombinase" evidence="2">
    <location>
        <begin position="186"/>
        <end position="350"/>
    </location>
</feature>
<evidence type="ECO:0000313" key="4">
    <source>
        <dbReference type="Proteomes" id="UP000320179"/>
    </source>
</evidence>
<evidence type="ECO:0000313" key="3">
    <source>
        <dbReference type="EMBL" id="QDE69856.1"/>
    </source>
</evidence>
<dbReference type="SUPFAM" id="SSF56349">
    <property type="entry name" value="DNA breaking-rejoining enzymes"/>
    <property type="match status" value="1"/>
</dbReference>
<name>A0AAE6G389_MYXXA</name>
<dbReference type="Proteomes" id="UP000320179">
    <property type="component" value="Chromosome"/>
</dbReference>
<organism evidence="3 4">
    <name type="scientific">Myxococcus xanthus</name>
    <dbReference type="NCBI Taxonomy" id="34"/>
    <lineage>
        <taxon>Bacteria</taxon>
        <taxon>Pseudomonadati</taxon>
        <taxon>Myxococcota</taxon>
        <taxon>Myxococcia</taxon>
        <taxon>Myxococcales</taxon>
        <taxon>Cystobacterineae</taxon>
        <taxon>Myxococcaceae</taxon>
        <taxon>Myxococcus</taxon>
    </lineage>
</organism>
<evidence type="ECO:0000259" key="2">
    <source>
        <dbReference type="PROSITE" id="PS51898"/>
    </source>
</evidence>
<dbReference type="Pfam" id="PF00589">
    <property type="entry name" value="Phage_integrase"/>
    <property type="match status" value="1"/>
</dbReference>
<dbReference type="EMBL" id="CP017174">
    <property type="protein sequence ID" value="QDE69856.1"/>
    <property type="molecule type" value="Genomic_DNA"/>
</dbReference>
<gene>
    <name evidence="3" type="ORF">BHS09_24350</name>
</gene>
<evidence type="ECO:0000256" key="1">
    <source>
        <dbReference type="ARBA" id="ARBA00023172"/>
    </source>
</evidence>
<dbReference type="Gene3D" id="1.10.443.10">
    <property type="entry name" value="Intergrase catalytic core"/>
    <property type="match status" value="1"/>
</dbReference>
<accession>A0AAE6G389</accession>
<reference evidence="3 4" key="1">
    <citation type="journal article" date="2019" name="Science">
        <title>Social genes are selection hotspots in kin groups of a soil microbe.</title>
        <authorList>
            <person name="Wielgoss S."/>
            <person name="Wolfensberger R."/>
            <person name="Sun L."/>
            <person name="Fiegna F."/>
            <person name="Velicer G.J."/>
        </authorList>
    </citation>
    <scope>NUCLEOTIDE SEQUENCE [LARGE SCALE GENOMIC DNA]</scope>
    <source>
        <strain evidence="3 4">MC3.5.9c15</strain>
    </source>
</reference>
<proteinExistence type="predicted"/>
<dbReference type="GO" id="GO:0006310">
    <property type="term" value="P:DNA recombination"/>
    <property type="evidence" value="ECO:0007669"/>
    <property type="project" value="UniProtKB-KW"/>
</dbReference>
<protein>
    <recommendedName>
        <fullName evidence="2">Tyr recombinase domain-containing protein</fullName>
    </recommendedName>
</protein>
<dbReference type="AlphaFoldDB" id="A0AAE6G389"/>
<dbReference type="InterPro" id="IPR013762">
    <property type="entry name" value="Integrase-like_cat_sf"/>
</dbReference>
<dbReference type="GO" id="GO:0015074">
    <property type="term" value="P:DNA integration"/>
    <property type="evidence" value="ECO:0007669"/>
    <property type="project" value="InterPro"/>
</dbReference>
<dbReference type="GO" id="GO:0003677">
    <property type="term" value="F:DNA binding"/>
    <property type="evidence" value="ECO:0007669"/>
    <property type="project" value="InterPro"/>
</dbReference>